<dbReference type="SMART" id="SM00213">
    <property type="entry name" value="UBQ"/>
    <property type="match status" value="2"/>
</dbReference>
<dbReference type="PANTHER" id="PTHR10666">
    <property type="entry name" value="UBIQUITIN"/>
    <property type="match status" value="1"/>
</dbReference>
<comment type="caution">
    <text evidence="3">The sequence shown here is derived from an EMBL/GenBank/DDBJ whole genome shotgun (WGS) entry which is preliminary data.</text>
</comment>
<gene>
    <name evidence="3" type="ORF">M0813_21095</name>
</gene>
<dbReference type="InterPro" id="IPR029071">
    <property type="entry name" value="Ubiquitin-like_domsf"/>
</dbReference>
<feature type="domain" description="Ubiquitin-like" evidence="2">
    <location>
        <begin position="160"/>
        <end position="232"/>
    </location>
</feature>
<protein>
    <submittedName>
        <fullName evidence="3">Polyubiquitin 9</fullName>
    </submittedName>
</protein>
<evidence type="ECO:0000259" key="2">
    <source>
        <dbReference type="PROSITE" id="PS50053"/>
    </source>
</evidence>
<dbReference type="InterPro" id="IPR046349">
    <property type="entry name" value="C1-like_sf"/>
</dbReference>
<name>A0ABQ8YIS8_9EUKA</name>
<feature type="compositionally biased region" description="Polar residues" evidence="1">
    <location>
        <begin position="9"/>
        <end position="21"/>
    </location>
</feature>
<evidence type="ECO:0000313" key="4">
    <source>
        <dbReference type="Proteomes" id="UP001150062"/>
    </source>
</evidence>
<keyword evidence="4" id="KW-1185">Reference proteome</keyword>
<dbReference type="EMBL" id="JAOAOG010000163">
    <property type="protein sequence ID" value="KAJ6244509.1"/>
    <property type="molecule type" value="Genomic_DNA"/>
</dbReference>
<organism evidence="3 4">
    <name type="scientific">Anaeramoeba flamelloides</name>
    <dbReference type="NCBI Taxonomy" id="1746091"/>
    <lineage>
        <taxon>Eukaryota</taxon>
        <taxon>Metamonada</taxon>
        <taxon>Anaeramoebidae</taxon>
        <taxon>Anaeramoeba</taxon>
    </lineage>
</organism>
<proteinExistence type="predicted"/>
<dbReference type="PRINTS" id="PR00348">
    <property type="entry name" value="UBIQUITIN"/>
</dbReference>
<dbReference type="CDD" id="cd17039">
    <property type="entry name" value="Ubl_ubiquitin_like"/>
    <property type="match status" value="1"/>
</dbReference>
<feature type="region of interest" description="Disordered" evidence="1">
    <location>
        <begin position="1"/>
        <end position="21"/>
    </location>
</feature>
<feature type="domain" description="Ubiquitin-like" evidence="2">
    <location>
        <begin position="84"/>
        <end position="156"/>
    </location>
</feature>
<accession>A0ABQ8YIS8</accession>
<dbReference type="SUPFAM" id="SSF57889">
    <property type="entry name" value="Cysteine-rich domain"/>
    <property type="match status" value="1"/>
</dbReference>
<dbReference type="Gene3D" id="3.10.20.90">
    <property type="entry name" value="Phosphatidylinositol 3-kinase Catalytic Subunit, Chain A, domain 1"/>
    <property type="match status" value="2"/>
</dbReference>
<dbReference type="InterPro" id="IPR000626">
    <property type="entry name" value="Ubiquitin-like_dom"/>
</dbReference>
<dbReference type="Proteomes" id="UP001150062">
    <property type="component" value="Unassembled WGS sequence"/>
</dbReference>
<evidence type="ECO:0000313" key="3">
    <source>
        <dbReference type="EMBL" id="KAJ6244509.1"/>
    </source>
</evidence>
<sequence length="236" mass="27860">MKTRKMNHHPTQLDSNHPIQQTSDYPIETKKAEIMCYVCKNNVSGFHCQVCNVYFCADCQNKVHTAFLNNFHKDYICSLEIEPIEITIRYYAHKKIKLKVPPSLTIKDLKKKIENSEGIEMDKFMMTYNEEFLENESQTISDCNIKNKSTFYLIVKNFNLRIFIELANRAFYIKTNPKDTIENIKSKIQEKEGCQPDQQLLKFGYKFLFYDSRVLSDYNIQEGSTLNLQFKQDILK</sequence>
<dbReference type="PROSITE" id="PS50053">
    <property type="entry name" value="UBIQUITIN_2"/>
    <property type="match status" value="2"/>
</dbReference>
<dbReference type="InterPro" id="IPR019956">
    <property type="entry name" value="Ubiquitin_dom"/>
</dbReference>
<reference evidence="3" key="1">
    <citation type="submission" date="2022-08" db="EMBL/GenBank/DDBJ databases">
        <title>Novel sulfate-reducing endosymbionts in the free-living metamonad Anaeramoeba.</title>
        <authorList>
            <person name="Jerlstrom-Hultqvist J."/>
            <person name="Cepicka I."/>
            <person name="Gallot-Lavallee L."/>
            <person name="Salas-Leiva D."/>
            <person name="Curtis B.A."/>
            <person name="Zahonova K."/>
            <person name="Pipaliya S."/>
            <person name="Dacks J."/>
            <person name="Roger A.J."/>
        </authorList>
    </citation>
    <scope>NUCLEOTIDE SEQUENCE</scope>
    <source>
        <strain evidence="3">Schooner1</strain>
    </source>
</reference>
<evidence type="ECO:0000256" key="1">
    <source>
        <dbReference type="SAM" id="MobiDB-lite"/>
    </source>
</evidence>
<dbReference type="Pfam" id="PF00240">
    <property type="entry name" value="ubiquitin"/>
    <property type="match status" value="2"/>
</dbReference>
<dbReference type="InterPro" id="IPR050158">
    <property type="entry name" value="Ubiquitin_ubiquitin-like"/>
</dbReference>
<dbReference type="SUPFAM" id="SSF54236">
    <property type="entry name" value="Ubiquitin-like"/>
    <property type="match status" value="2"/>
</dbReference>